<accession>A0A4W5PDW5</accession>
<dbReference type="Ensembl" id="ENSHHUT00000062408.1">
    <property type="protein sequence ID" value="ENSHHUP00000060348.1"/>
    <property type="gene ID" value="ENSHHUG00000035799.1"/>
</dbReference>
<feature type="region of interest" description="Disordered" evidence="2">
    <location>
        <begin position="43"/>
        <end position="77"/>
    </location>
</feature>
<sequence>MDEIKVKDRACCVLGKELGVQAGHTQRLQLQKEAVDEQLAQIRSREAGAGGHLHSPKRDAPYPSGAGDTSESLEQQLDEKDARRFQLKIAELSAIIRKLEDRNALLSEERNELVSRSDVFQSQVSCCYK</sequence>
<evidence type="ECO:0000313" key="4">
    <source>
        <dbReference type="Proteomes" id="UP000314982"/>
    </source>
</evidence>
<dbReference type="PANTHER" id="PTHR18935:SF9">
    <property type="entry name" value="JANUS KINASE AND MICROTUBULE-INTERACTING PROTEIN 3"/>
    <property type="match status" value="1"/>
</dbReference>
<proteinExistence type="predicted"/>
<reference evidence="3" key="3">
    <citation type="submission" date="2025-09" db="UniProtKB">
        <authorList>
            <consortium name="Ensembl"/>
        </authorList>
    </citation>
    <scope>IDENTIFICATION</scope>
</reference>
<organism evidence="3 4">
    <name type="scientific">Hucho hucho</name>
    <name type="common">huchen</name>
    <dbReference type="NCBI Taxonomy" id="62062"/>
    <lineage>
        <taxon>Eukaryota</taxon>
        <taxon>Metazoa</taxon>
        <taxon>Chordata</taxon>
        <taxon>Craniata</taxon>
        <taxon>Vertebrata</taxon>
        <taxon>Euteleostomi</taxon>
        <taxon>Actinopterygii</taxon>
        <taxon>Neopterygii</taxon>
        <taxon>Teleostei</taxon>
        <taxon>Protacanthopterygii</taxon>
        <taxon>Salmoniformes</taxon>
        <taxon>Salmonidae</taxon>
        <taxon>Salmoninae</taxon>
        <taxon>Hucho</taxon>
    </lineage>
</organism>
<dbReference type="GeneTree" id="ENSGT00940000153713"/>
<feature type="coiled-coil region" evidence="1">
    <location>
        <begin position="82"/>
        <end position="116"/>
    </location>
</feature>
<reference evidence="4" key="1">
    <citation type="submission" date="2018-06" db="EMBL/GenBank/DDBJ databases">
        <title>Genome assembly of Danube salmon.</title>
        <authorList>
            <person name="Macqueen D.J."/>
            <person name="Gundappa M.K."/>
        </authorList>
    </citation>
    <scope>NUCLEOTIDE SEQUENCE [LARGE SCALE GENOMIC DNA]</scope>
</reference>
<reference evidence="3" key="2">
    <citation type="submission" date="2025-08" db="UniProtKB">
        <authorList>
            <consortium name="Ensembl"/>
        </authorList>
    </citation>
    <scope>IDENTIFICATION</scope>
</reference>
<dbReference type="InterPro" id="IPR024836">
    <property type="entry name" value="JAKMIP"/>
</dbReference>
<dbReference type="AlphaFoldDB" id="A0A4W5PDW5"/>
<keyword evidence="1" id="KW-0175">Coiled coil</keyword>
<dbReference type="GO" id="GO:0008017">
    <property type="term" value="F:microtubule binding"/>
    <property type="evidence" value="ECO:0007669"/>
    <property type="project" value="InterPro"/>
</dbReference>
<evidence type="ECO:0000256" key="2">
    <source>
        <dbReference type="SAM" id="MobiDB-lite"/>
    </source>
</evidence>
<name>A0A4W5PDW5_9TELE</name>
<keyword evidence="4" id="KW-1185">Reference proteome</keyword>
<evidence type="ECO:0000256" key="1">
    <source>
        <dbReference type="SAM" id="Coils"/>
    </source>
</evidence>
<dbReference type="Proteomes" id="UP000314982">
    <property type="component" value="Unassembled WGS sequence"/>
</dbReference>
<dbReference type="PANTHER" id="PTHR18935">
    <property type="entry name" value="GOLGIN SUBFAMILY A MEMBER 4-LIKE ISOFORM X1"/>
    <property type="match status" value="1"/>
</dbReference>
<dbReference type="GO" id="GO:0019900">
    <property type="term" value="F:kinase binding"/>
    <property type="evidence" value="ECO:0007669"/>
    <property type="project" value="InterPro"/>
</dbReference>
<evidence type="ECO:0000313" key="3">
    <source>
        <dbReference type="Ensembl" id="ENSHHUP00000060348.1"/>
    </source>
</evidence>
<dbReference type="STRING" id="62062.ENSHHUP00000060348"/>
<protein>
    <submittedName>
        <fullName evidence="3">Uncharacterized protein</fullName>
    </submittedName>
</protein>